<dbReference type="GO" id="GO:0042834">
    <property type="term" value="F:peptidoglycan binding"/>
    <property type="evidence" value="ECO:0007669"/>
    <property type="project" value="InterPro"/>
</dbReference>
<evidence type="ECO:0000256" key="1">
    <source>
        <dbReference type="SAM" id="MobiDB-lite"/>
    </source>
</evidence>
<accession>A0A250F4N1</accession>
<keyword evidence="3" id="KW-0131">Cell cycle</keyword>
<dbReference type="InterPro" id="IPR040495">
    <property type="entry name" value="HU-CCDC81_bac_1"/>
</dbReference>
<dbReference type="SUPFAM" id="SSF110997">
    <property type="entry name" value="Sporulation related repeat"/>
    <property type="match status" value="1"/>
</dbReference>
<feature type="transmembrane region" description="Helical" evidence="2">
    <location>
        <begin position="209"/>
        <end position="231"/>
    </location>
</feature>
<dbReference type="GO" id="GO:0051301">
    <property type="term" value="P:cell division"/>
    <property type="evidence" value="ECO:0007669"/>
    <property type="project" value="UniProtKB-KW"/>
</dbReference>
<feature type="compositionally biased region" description="Low complexity" evidence="1">
    <location>
        <begin position="304"/>
        <end position="402"/>
    </location>
</feature>
<keyword evidence="2" id="KW-0812">Transmembrane</keyword>
<dbReference type="Pfam" id="PF18175">
    <property type="entry name" value="HU-CCDC81_bac_2"/>
    <property type="match status" value="1"/>
</dbReference>
<dbReference type="Pfam" id="PF05036">
    <property type="entry name" value="SPOR"/>
    <property type="match status" value="1"/>
</dbReference>
<dbReference type="InterPro" id="IPR036680">
    <property type="entry name" value="SPOR-like_sf"/>
</dbReference>
<gene>
    <name evidence="3" type="ORF">CGC59_10605</name>
</gene>
<organism evidence="3 4">
    <name type="scientific">Capnocytophaga sputigena</name>
    <dbReference type="NCBI Taxonomy" id="1019"/>
    <lineage>
        <taxon>Bacteria</taxon>
        <taxon>Pseudomonadati</taxon>
        <taxon>Bacteroidota</taxon>
        <taxon>Flavobacteriia</taxon>
        <taxon>Flavobacteriales</taxon>
        <taxon>Flavobacteriaceae</taxon>
        <taxon>Capnocytophaga</taxon>
    </lineage>
</organism>
<dbReference type="Proteomes" id="UP000217334">
    <property type="component" value="Chromosome"/>
</dbReference>
<evidence type="ECO:0000256" key="2">
    <source>
        <dbReference type="SAM" id="Phobius"/>
    </source>
</evidence>
<keyword evidence="2" id="KW-0472">Membrane</keyword>
<proteinExistence type="predicted"/>
<feature type="region of interest" description="Disordered" evidence="1">
    <location>
        <begin position="277"/>
        <end position="402"/>
    </location>
</feature>
<dbReference type="InterPro" id="IPR007730">
    <property type="entry name" value="SPOR-like_dom"/>
</dbReference>
<dbReference type="Pfam" id="PF18174">
    <property type="entry name" value="HU-CCDC81_bac_1"/>
    <property type="match status" value="1"/>
</dbReference>
<dbReference type="Gene3D" id="3.30.70.1070">
    <property type="entry name" value="Sporulation related repeat"/>
    <property type="match status" value="1"/>
</dbReference>
<dbReference type="PROSITE" id="PS51724">
    <property type="entry name" value="SPOR"/>
    <property type="match status" value="1"/>
</dbReference>
<protein>
    <submittedName>
        <fullName evidence="3">Cell division protein</fullName>
    </submittedName>
</protein>
<dbReference type="RefSeq" id="WP_095901906.1">
    <property type="nucleotide sequence ID" value="NZ_CAJPRX010000006.1"/>
</dbReference>
<reference evidence="4" key="1">
    <citation type="submission" date="2017-06" db="EMBL/GenBank/DDBJ databases">
        <title>Capnocytophaga spp. assemblies.</title>
        <authorList>
            <person name="Gulvik C.A."/>
        </authorList>
    </citation>
    <scope>NUCLEOTIDE SEQUENCE [LARGE SCALE GENOMIC DNA]</scope>
    <source>
        <strain evidence="4">H4486</strain>
    </source>
</reference>
<dbReference type="AlphaFoldDB" id="A0A250F4N1"/>
<dbReference type="InterPro" id="IPR041268">
    <property type="entry name" value="HU-CCDC81_bac_2"/>
</dbReference>
<feature type="region of interest" description="Disordered" evidence="1">
    <location>
        <begin position="463"/>
        <end position="483"/>
    </location>
</feature>
<keyword evidence="2" id="KW-1133">Transmembrane helix</keyword>
<feature type="compositionally biased region" description="Low complexity" evidence="1">
    <location>
        <begin position="183"/>
        <end position="193"/>
    </location>
</feature>
<keyword evidence="3" id="KW-0132">Cell division</keyword>
<name>A0A250F4N1_CAPSP</name>
<sequence>MKDLNVYIEELLYKHQCVIIPKFGAFISNRKSAKMADDKTFDPPKRELSFNASLNSNDGLLMKYVSEQSGIDYKLVEDYINLAVEGWKRILQQEQPLELERIGTLRQTREGRVSFEPANDVNYLTDSFGMGPFVPHEVTTSDLQIAENQIKPTIDPQSILPPEEKSLAAIESPVSQPAPPVEPVSQPEVQNVTPPQPNKNKKQFKLRPYIKYTAVAMLGLAILAYGAYALFSEKLANGNSDEQQYVITDSLVQERLNQQLSEAAVFTPPITMPVITLTPEKGKAKPKTNNTVAESPKPTKPESAPTQATAAAKPTQATAGTKPAQATAGTKPTQATAGTKPTQATAGTKPTQATAGTKPAQATAGTKPTQATAGTKPTQATAGTKPTSTTAPSSPSKPSPLANKKYQVIAGAFSSEKNAQARVQQLRKIGYPNAFVLGVNAKGLYQVSYGGFDSPDEARLQQREVQASKQEKKLDGGWILTQP</sequence>
<feature type="region of interest" description="Disordered" evidence="1">
    <location>
        <begin position="172"/>
        <end position="200"/>
    </location>
</feature>
<evidence type="ECO:0000313" key="3">
    <source>
        <dbReference type="EMBL" id="ATA80100.1"/>
    </source>
</evidence>
<dbReference type="EMBL" id="CP022383">
    <property type="protein sequence ID" value="ATA80100.1"/>
    <property type="molecule type" value="Genomic_DNA"/>
</dbReference>
<evidence type="ECO:0000313" key="4">
    <source>
        <dbReference type="Proteomes" id="UP000217334"/>
    </source>
</evidence>